<sequence length="85" mass="9029">MNMASRGLRGAGSGEAAREHLAAGQPIYIANDQTPANHVIRRYPDGRQELLDCSNLDELRVVAELEPVQPIAPGQSPSAPALIGE</sequence>
<reference evidence="1 2" key="1">
    <citation type="submission" date="2019-10" db="EMBL/GenBank/DDBJ databases">
        <title>Genome sequence of Azospirillum formosense CC-Nfb-7.</title>
        <authorList>
            <person name="Ambrosini A."/>
            <person name="Sant'Anna F.H."/>
            <person name="Cassan F.D."/>
            <person name="Souza E.M."/>
            <person name="Passaglia L.M.P."/>
        </authorList>
    </citation>
    <scope>NUCLEOTIDE SEQUENCE [LARGE SCALE GENOMIC DNA]</scope>
    <source>
        <strain evidence="1 2">CC-NFb-7</strain>
    </source>
</reference>
<evidence type="ECO:0000313" key="1">
    <source>
        <dbReference type="EMBL" id="NUB18328.1"/>
    </source>
</evidence>
<accession>A0ABX2KXQ4</accession>
<proteinExistence type="predicted"/>
<organism evidence="1 2">
    <name type="scientific">Azospirillum formosense</name>
    <dbReference type="NCBI Taxonomy" id="861533"/>
    <lineage>
        <taxon>Bacteria</taxon>
        <taxon>Pseudomonadati</taxon>
        <taxon>Pseudomonadota</taxon>
        <taxon>Alphaproteobacteria</taxon>
        <taxon>Rhodospirillales</taxon>
        <taxon>Azospirillaceae</taxon>
        <taxon>Azospirillum</taxon>
    </lineage>
</organism>
<comment type="caution">
    <text evidence="1">The sequence shown here is derived from an EMBL/GenBank/DDBJ whole genome shotgun (WGS) entry which is preliminary data.</text>
</comment>
<dbReference type="EMBL" id="WHOR01000015">
    <property type="protein sequence ID" value="NUB18328.1"/>
    <property type="molecule type" value="Genomic_DNA"/>
</dbReference>
<protein>
    <submittedName>
        <fullName evidence="1">Uncharacterized protein</fullName>
    </submittedName>
</protein>
<evidence type="ECO:0000313" key="2">
    <source>
        <dbReference type="Proteomes" id="UP000639419"/>
    </source>
</evidence>
<keyword evidence="2" id="KW-1185">Reference proteome</keyword>
<gene>
    <name evidence="1" type="ORF">GBZ26_03700</name>
</gene>
<dbReference type="Proteomes" id="UP000639419">
    <property type="component" value="Unassembled WGS sequence"/>
</dbReference>
<name>A0ABX2KXQ4_9PROT</name>